<dbReference type="SUPFAM" id="SSF48264">
    <property type="entry name" value="Cytochrome P450"/>
    <property type="match status" value="1"/>
</dbReference>
<dbReference type="GO" id="GO:0005506">
    <property type="term" value="F:iron ion binding"/>
    <property type="evidence" value="ECO:0007669"/>
    <property type="project" value="InterPro"/>
</dbReference>
<dbReference type="InterPro" id="IPR001128">
    <property type="entry name" value="Cyt_P450"/>
</dbReference>
<evidence type="ECO:0000313" key="1">
    <source>
        <dbReference type="EMBL" id="GFD55011.1"/>
    </source>
</evidence>
<feature type="non-terminal residue" evidence="1">
    <location>
        <position position="95"/>
    </location>
</feature>
<accession>A0A699XDU7</accession>
<feature type="non-terminal residue" evidence="1">
    <location>
        <position position="1"/>
    </location>
</feature>
<dbReference type="InterPro" id="IPR036396">
    <property type="entry name" value="Cyt_P450_sf"/>
</dbReference>
<comment type="caution">
    <text evidence="1">The sequence shown here is derived from an EMBL/GenBank/DDBJ whole genome shotgun (WGS) entry which is preliminary data.</text>
</comment>
<reference evidence="1" key="1">
    <citation type="journal article" date="2019" name="Sci. Rep.">
        <title>Draft genome of Tanacetum cinerariifolium, the natural source of mosquito coil.</title>
        <authorList>
            <person name="Yamashiro T."/>
            <person name="Shiraishi A."/>
            <person name="Satake H."/>
            <person name="Nakayama K."/>
        </authorList>
    </citation>
    <scope>NUCLEOTIDE SEQUENCE</scope>
</reference>
<dbReference type="EMBL" id="BKCJ011812981">
    <property type="protein sequence ID" value="GFD55011.1"/>
    <property type="molecule type" value="Genomic_DNA"/>
</dbReference>
<dbReference type="GO" id="GO:0004497">
    <property type="term" value="F:monooxygenase activity"/>
    <property type="evidence" value="ECO:0007669"/>
    <property type="project" value="InterPro"/>
</dbReference>
<dbReference type="GO" id="GO:0016705">
    <property type="term" value="F:oxidoreductase activity, acting on paired donors, with incorporation or reduction of molecular oxygen"/>
    <property type="evidence" value="ECO:0007669"/>
    <property type="project" value="InterPro"/>
</dbReference>
<gene>
    <name evidence="1" type="ORF">Tci_926980</name>
</gene>
<dbReference type="GO" id="GO:0020037">
    <property type="term" value="F:heme binding"/>
    <property type="evidence" value="ECO:0007669"/>
    <property type="project" value="InterPro"/>
</dbReference>
<name>A0A699XDU7_TANCI</name>
<protein>
    <submittedName>
        <fullName evidence="1">Bifunctional cytochrome P450/NADPH--P450 reductase-like</fullName>
    </submittedName>
</protein>
<organism evidence="1">
    <name type="scientific">Tanacetum cinerariifolium</name>
    <name type="common">Dalmatian daisy</name>
    <name type="synonym">Chrysanthemum cinerariifolium</name>
    <dbReference type="NCBI Taxonomy" id="118510"/>
    <lineage>
        <taxon>Eukaryota</taxon>
        <taxon>Viridiplantae</taxon>
        <taxon>Streptophyta</taxon>
        <taxon>Embryophyta</taxon>
        <taxon>Tracheophyta</taxon>
        <taxon>Spermatophyta</taxon>
        <taxon>Magnoliopsida</taxon>
        <taxon>eudicotyledons</taxon>
        <taxon>Gunneridae</taxon>
        <taxon>Pentapetalae</taxon>
        <taxon>asterids</taxon>
        <taxon>campanulids</taxon>
        <taxon>Asterales</taxon>
        <taxon>Asteraceae</taxon>
        <taxon>Asteroideae</taxon>
        <taxon>Anthemideae</taxon>
        <taxon>Anthemidinae</taxon>
        <taxon>Tanacetum</taxon>
    </lineage>
</organism>
<dbReference type="Pfam" id="PF00067">
    <property type="entry name" value="p450"/>
    <property type="match status" value="1"/>
</dbReference>
<dbReference type="AlphaFoldDB" id="A0A699XDU7"/>
<sequence length="95" mass="11004">LFTARGQQEENWGIAHRVLLPQLGPLAIRNMFPEMHDIASQLVMKWARHGPNHQIKVTDDFTRLTLDTIALCAMDYRFNSYYSESMHPMIQAMAD</sequence>
<proteinExistence type="predicted"/>
<dbReference type="Gene3D" id="1.10.630.10">
    <property type="entry name" value="Cytochrome P450"/>
    <property type="match status" value="1"/>
</dbReference>